<dbReference type="InterPro" id="IPR020476">
    <property type="entry name" value="Nudix_hydrolase"/>
</dbReference>
<dbReference type="InterPro" id="IPR000620">
    <property type="entry name" value="EamA_dom"/>
</dbReference>
<dbReference type="PROSITE" id="PS51462">
    <property type="entry name" value="NUDIX"/>
    <property type="match status" value="1"/>
</dbReference>
<keyword evidence="8" id="KW-1185">Reference proteome</keyword>
<dbReference type="InterPro" id="IPR000086">
    <property type="entry name" value="NUDIX_hydrolase_dom"/>
</dbReference>
<comment type="similarity">
    <text evidence="2">Belongs to the Nudix hydrolase family.</text>
</comment>
<dbReference type="InterPro" id="IPR020084">
    <property type="entry name" value="NUDIX_hydrolase_CS"/>
</dbReference>
<dbReference type="Pfam" id="PF00892">
    <property type="entry name" value="EamA"/>
    <property type="match status" value="1"/>
</dbReference>
<dbReference type="PROSITE" id="PS00893">
    <property type="entry name" value="NUDIX_BOX"/>
    <property type="match status" value="1"/>
</dbReference>
<feature type="transmembrane region" description="Helical" evidence="5">
    <location>
        <begin position="233"/>
        <end position="254"/>
    </location>
</feature>
<keyword evidence="5" id="KW-0812">Transmembrane</keyword>
<dbReference type="PRINTS" id="PR00502">
    <property type="entry name" value="NUDIXFAMILY"/>
</dbReference>
<evidence type="ECO:0000313" key="7">
    <source>
        <dbReference type="EMBL" id="TLP99672.1"/>
    </source>
</evidence>
<sequence>MSSWIKGRKGRGFSLIATSALSTQSGAAVGSFAFGTLGPLGVVAIRQIAAALVLCAIARPKLRSFTGAQWRAVALLAFFFAVMNAALYTAIDRVGLGTAVTIEFLGPLAVAAWSSRRGRDFVGVALAMLGVMLLTQPSPTTDFLGIGVALIAAMCWAGYILTNRVVGRRVKGVQGTAAATVLSSLGMLPILVVIIWHAQPPPEAYLFACVAGLLATAIPYAFDLVVLRHVSPLIFGVGMSLHPLFAGIIGLLLLNQQLPLIAWSGILLVVLSNGLTLTGTRSAAGAAPRLRFRRGRRRSARQAAYPADTVTAMDIRISAYAVITDDQKRMLLPHWMEQGFGSGWTMPGGGIDPGEDPADAVVREVFEESGYRVHVTELLGIDNLVIPGDRRTPTSGREGIPLQNLRIVYRARIIGGELTVEQDGSTDDVAWFTPAEIDSLDRVSLVDTARRMAQEIS</sequence>
<feature type="transmembrane region" description="Helical" evidence="5">
    <location>
        <begin position="204"/>
        <end position="226"/>
    </location>
</feature>
<dbReference type="CDD" id="cd02883">
    <property type="entry name" value="NUDIX_Hydrolase"/>
    <property type="match status" value="1"/>
</dbReference>
<evidence type="ECO:0000256" key="1">
    <source>
        <dbReference type="ARBA" id="ARBA00001946"/>
    </source>
</evidence>
<comment type="cofactor">
    <cofactor evidence="1">
        <name>Mg(2+)</name>
        <dbReference type="ChEBI" id="CHEBI:18420"/>
    </cofactor>
</comment>
<dbReference type="InterPro" id="IPR015797">
    <property type="entry name" value="NUDIX_hydrolase-like_dom_sf"/>
</dbReference>
<dbReference type="OrthoDB" id="9815120at2"/>
<dbReference type="GO" id="GO:0016787">
    <property type="term" value="F:hydrolase activity"/>
    <property type="evidence" value="ECO:0007669"/>
    <property type="project" value="UniProtKB-KW"/>
</dbReference>
<evidence type="ECO:0000256" key="3">
    <source>
        <dbReference type="ARBA" id="ARBA00007362"/>
    </source>
</evidence>
<evidence type="ECO:0000259" key="6">
    <source>
        <dbReference type="PROSITE" id="PS51462"/>
    </source>
</evidence>
<dbReference type="PANTHER" id="PTHR43046">
    <property type="entry name" value="GDP-MANNOSE MANNOSYL HYDROLASE"/>
    <property type="match status" value="1"/>
</dbReference>
<keyword evidence="5" id="KW-0472">Membrane</keyword>
<dbReference type="Gene3D" id="3.90.79.10">
    <property type="entry name" value="Nucleoside Triphosphate Pyrophosphohydrolase"/>
    <property type="match status" value="1"/>
</dbReference>
<keyword evidence="4" id="KW-0378">Hydrolase</keyword>
<dbReference type="InterPro" id="IPR037185">
    <property type="entry name" value="EmrE-like"/>
</dbReference>
<dbReference type="RefSeq" id="WP_138251859.1">
    <property type="nucleotide sequence ID" value="NZ_VAVZ01000004.1"/>
</dbReference>
<dbReference type="PANTHER" id="PTHR43046:SF16">
    <property type="entry name" value="ADP-RIBOSE PYROPHOSPHATASE YJHB-RELATED"/>
    <property type="match status" value="1"/>
</dbReference>
<evidence type="ECO:0000313" key="8">
    <source>
        <dbReference type="Proteomes" id="UP000310458"/>
    </source>
</evidence>
<organism evidence="7 8">
    <name type="scientific">Nesterenkonia salmonea</name>
    <dbReference type="NCBI Taxonomy" id="1804987"/>
    <lineage>
        <taxon>Bacteria</taxon>
        <taxon>Bacillati</taxon>
        <taxon>Actinomycetota</taxon>
        <taxon>Actinomycetes</taxon>
        <taxon>Micrococcales</taxon>
        <taxon>Micrococcaceae</taxon>
        <taxon>Nesterenkonia</taxon>
    </lineage>
</organism>
<feature type="transmembrane region" description="Helical" evidence="5">
    <location>
        <begin position="143"/>
        <end position="161"/>
    </location>
</feature>
<feature type="transmembrane region" description="Helical" evidence="5">
    <location>
        <begin position="94"/>
        <end position="114"/>
    </location>
</feature>
<dbReference type="GO" id="GO:0016020">
    <property type="term" value="C:membrane"/>
    <property type="evidence" value="ECO:0007669"/>
    <property type="project" value="InterPro"/>
</dbReference>
<dbReference type="SUPFAM" id="SSF103481">
    <property type="entry name" value="Multidrug resistance efflux transporter EmrE"/>
    <property type="match status" value="2"/>
</dbReference>
<dbReference type="Proteomes" id="UP000310458">
    <property type="component" value="Unassembled WGS sequence"/>
</dbReference>
<dbReference type="Pfam" id="PF00293">
    <property type="entry name" value="NUDIX"/>
    <property type="match status" value="1"/>
</dbReference>
<feature type="transmembrane region" description="Helical" evidence="5">
    <location>
        <begin position="173"/>
        <end position="198"/>
    </location>
</feature>
<feature type="transmembrane region" description="Helical" evidence="5">
    <location>
        <begin position="121"/>
        <end position="137"/>
    </location>
</feature>
<evidence type="ECO:0000256" key="4">
    <source>
        <dbReference type="ARBA" id="ARBA00022801"/>
    </source>
</evidence>
<evidence type="ECO:0000256" key="5">
    <source>
        <dbReference type="SAM" id="Phobius"/>
    </source>
</evidence>
<feature type="transmembrane region" description="Helical" evidence="5">
    <location>
        <begin position="260"/>
        <end position="284"/>
    </location>
</feature>
<comment type="similarity">
    <text evidence="3">Belongs to the EamA transporter family.</text>
</comment>
<protein>
    <submittedName>
        <fullName evidence="7">NUDIX domain-containing protein</fullName>
    </submittedName>
</protein>
<feature type="domain" description="Nudix hydrolase" evidence="6">
    <location>
        <begin position="313"/>
        <end position="454"/>
    </location>
</feature>
<comment type="caution">
    <text evidence="7">The sequence shown here is derived from an EMBL/GenBank/DDBJ whole genome shotgun (WGS) entry which is preliminary data.</text>
</comment>
<name>A0A5R9BHN5_9MICC</name>
<proteinExistence type="inferred from homology"/>
<reference evidence="7 8" key="1">
    <citation type="submission" date="2019-05" db="EMBL/GenBank/DDBJ databases">
        <title>Nesterenkonia sp. GY074 isolated from the Southern Atlantic Ocean.</title>
        <authorList>
            <person name="Zhang G."/>
        </authorList>
    </citation>
    <scope>NUCLEOTIDE SEQUENCE [LARGE SCALE GENOMIC DNA]</scope>
    <source>
        <strain evidence="7 8">GY074</strain>
    </source>
</reference>
<keyword evidence="5" id="KW-1133">Transmembrane helix</keyword>
<evidence type="ECO:0000256" key="2">
    <source>
        <dbReference type="ARBA" id="ARBA00005582"/>
    </source>
</evidence>
<dbReference type="AlphaFoldDB" id="A0A5R9BHN5"/>
<feature type="transmembrane region" description="Helical" evidence="5">
    <location>
        <begin position="37"/>
        <end position="58"/>
    </location>
</feature>
<gene>
    <name evidence="7" type="ORF">FEF26_01940</name>
</gene>
<dbReference type="SUPFAM" id="SSF55811">
    <property type="entry name" value="Nudix"/>
    <property type="match status" value="1"/>
</dbReference>
<accession>A0A5R9BHN5</accession>
<dbReference type="EMBL" id="VAVZ01000004">
    <property type="protein sequence ID" value="TLP99672.1"/>
    <property type="molecule type" value="Genomic_DNA"/>
</dbReference>
<feature type="transmembrane region" description="Helical" evidence="5">
    <location>
        <begin position="70"/>
        <end position="88"/>
    </location>
</feature>